<evidence type="ECO:0000313" key="8">
    <source>
        <dbReference type="EMBL" id="EOQ40029.1"/>
    </source>
</evidence>
<reference evidence="8 9" key="1">
    <citation type="submission" date="2013-01" db="EMBL/GenBank/DDBJ databases">
        <title>The Genome Sequence of Butyricicoccus pullicaecorum 1.2.</title>
        <authorList>
            <consortium name="The Broad Institute Genome Sequencing Platform"/>
            <person name="Earl A."/>
            <person name="Ward D."/>
            <person name="Feldgarden M."/>
            <person name="Gevers D."/>
            <person name="Van Immerseel F."/>
            <person name="Eeckhaut V."/>
            <person name="Walker B."/>
            <person name="Young S.K."/>
            <person name="Zeng Q."/>
            <person name="Gargeya S."/>
            <person name="Fitzgerald M."/>
            <person name="Haas B."/>
            <person name="Abouelleil A."/>
            <person name="Alvarado L."/>
            <person name="Arachchi H.M."/>
            <person name="Berlin A.M."/>
            <person name="Chapman S.B."/>
            <person name="Dewar J."/>
            <person name="Goldberg J."/>
            <person name="Griggs A."/>
            <person name="Gujja S."/>
            <person name="Hansen M."/>
            <person name="Howarth C."/>
            <person name="Imamovic A."/>
            <person name="Larimer J."/>
            <person name="McCowan C."/>
            <person name="Murphy C."/>
            <person name="Neiman D."/>
            <person name="Pearson M."/>
            <person name="Priest M."/>
            <person name="Roberts A."/>
            <person name="Saif S."/>
            <person name="Shea T."/>
            <person name="Sisk P."/>
            <person name="Sykes S."/>
            <person name="Wortman J."/>
            <person name="Nusbaum C."/>
            <person name="Birren B."/>
        </authorList>
    </citation>
    <scope>NUCLEOTIDE SEQUENCE [LARGE SCALE GENOMIC DNA]</scope>
    <source>
        <strain evidence="8 9">1.2</strain>
    </source>
</reference>
<dbReference type="PIRSF" id="PIRSF006603">
    <property type="entry name" value="DinF"/>
    <property type="match status" value="1"/>
</dbReference>
<feature type="transmembrane region" description="Helical" evidence="7">
    <location>
        <begin position="240"/>
        <end position="268"/>
    </location>
</feature>
<dbReference type="InterPro" id="IPR002528">
    <property type="entry name" value="MATE_fam"/>
</dbReference>
<protein>
    <submittedName>
        <fullName evidence="8">MATE efflux family protein</fullName>
    </submittedName>
</protein>
<feature type="transmembrane region" description="Helical" evidence="7">
    <location>
        <begin position="327"/>
        <end position="351"/>
    </location>
</feature>
<keyword evidence="2" id="KW-0813">Transport</keyword>
<evidence type="ECO:0000256" key="1">
    <source>
        <dbReference type="ARBA" id="ARBA00004651"/>
    </source>
</evidence>
<dbReference type="AlphaFoldDB" id="R8W5R2"/>
<dbReference type="PANTHER" id="PTHR43549">
    <property type="entry name" value="MULTIDRUG RESISTANCE PROTEIN YPNP-RELATED"/>
    <property type="match status" value="1"/>
</dbReference>
<evidence type="ECO:0000256" key="2">
    <source>
        <dbReference type="ARBA" id="ARBA00022448"/>
    </source>
</evidence>
<evidence type="ECO:0000256" key="7">
    <source>
        <dbReference type="SAM" id="Phobius"/>
    </source>
</evidence>
<feature type="transmembrane region" description="Helical" evidence="7">
    <location>
        <begin position="421"/>
        <end position="441"/>
    </location>
</feature>
<keyword evidence="4 7" id="KW-0812">Transmembrane</keyword>
<feature type="transmembrane region" description="Helical" evidence="7">
    <location>
        <begin position="50"/>
        <end position="79"/>
    </location>
</feature>
<dbReference type="PANTHER" id="PTHR43549:SF3">
    <property type="entry name" value="MULTIDRUG RESISTANCE PROTEIN YPNP-RELATED"/>
    <property type="match status" value="1"/>
</dbReference>
<dbReference type="CDD" id="cd13138">
    <property type="entry name" value="MATE_yoeA_like"/>
    <property type="match status" value="1"/>
</dbReference>
<dbReference type="NCBIfam" id="TIGR00797">
    <property type="entry name" value="matE"/>
    <property type="match status" value="1"/>
</dbReference>
<dbReference type="GO" id="GO:0042910">
    <property type="term" value="F:xenobiotic transmembrane transporter activity"/>
    <property type="evidence" value="ECO:0007669"/>
    <property type="project" value="InterPro"/>
</dbReference>
<dbReference type="GO" id="GO:0005886">
    <property type="term" value="C:plasma membrane"/>
    <property type="evidence" value="ECO:0007669"/>
    <property type="project" value="UniProtKB-SubCell"/>
</dbReference>
<dbReference type="Pfam" id="PF01554">
    <property type="entry name" value="MatE"/>
    <property type="match status" value="2"/>
</dbReference>
<evidence type="ECO:0000256" key="5">
    <source>
        <dbReference type="ARBA" id="ARBA00022989"/>
    </source>
</evidence>
<dbReference type="eggNOG" id="COG0534">
    <property type="taxonomic scope" value="Bacteria"/>
</dbReference>
<name>R8W5R2_9FIRM</name>
<feature type="transmembrane region" description="Helical" evidence="7">
    <location>
        <begin position="199"/>
        <end position="219"/>
    </location>
</feature>
<feature type="transmembrane region" description="Helical" evidence="7">
    <location>
        <begin position="170"/>
        <end position="193"/>
    </location>
</feature>
<proteinExistence type="predicted"/>
<evidence type="ECO:0000256" key="4">
    <source>
        <dbReference type="ARBA" id="ARBA00022692"/>
    </source>
</evidence>
<dbReference type="PATRIC" id="fig|1203606.4.peg.693"/>
<keyword evidence="3" id="KW-1003">Cell membrane</keyword>
<feature type="transmembrane region" description="Helical" evidence="7">
    <location>
        <begin position="138"/>
        <end position="158"/>
    </location>
</feature>
<dbReference type="HOGENOM" id="CLU_012893_5_0_9"/>
<evidence type="ECO:0000313" key="9">
    <source>
        <dbReference type="Proteomes" id="UP000013981"/>
    </source>
</evidence>
<dbReference type="InterPro" id="IPR052031">
    <property type="entry name" value="Membrane_Transporter-Flippase"/>
</dbReference>
<dbReference type="GO" id="GO:0015297">
    <property type="term" value="F:antiporter activity"/>
    <property type="evidence" value="ECO:0007669"/>
    <property type="project" value="InterPro"/>
</dbReference>
<keyword evidence="5 7" id="KW-1133">Transmembrane helix</keyword>
<keyword evidence="6 7" id="KW-0472">Membrane</keyword>
<feature type="transmembrane region" description="Helical" evidence="7">
    <location>
        <begin position="20"/>
        <end position="38"/>
    </location>
</feature>
<evidence type="ECO:0000256" key="6">
    <source>
        <dbReference type="ARBA" id="ARBA00023136"/>
    </source>
</evidence>
<evidence type="ECO:0000256" key="3">
    <source>
        <dbReference type="ARBA" id="ARBA00022475"/>
    </source>
</evidence>
<feature type="transmembrane region" description="Helical" evidence="7">
    <location>
        <begin position="363"/>
        <end position="384"/>
    </location>
</feature>
<sequence>MVGKGKNMTKTMTEGGPAKLIFLFTLPLLGGNLFQQFYNMMDTLIVGQTLGVNALAAVGCTGSIMFLIIGFVQGMTAGLSIETARHFGANDLESVRRSFAANIVIGAVVTVILTAISVPLARPILVAMQTPAAILDDAYFYIVIIYAGVFAAMLFNVLSNVLRALGDSRTPLLFLILSSIVNVVLDLVFIIVFKMGVAGAAWATVIAQVVSGLLCVVYIGKKFPMLHVRRDDFRLTRGEIWQHAVIGLPMGFQASIIGIGVIILQIVLNAQGELAVAAYTAAQKIEQIVCSPLSSFGMTMATYAAQNYGAGKIARIRTGVHRCAAMSLGYTAVITCIAIFAGAPLVSLFVSDAPEVIAMAAEYLRLTSLFYWTLSLLFILRYTLQGLGQGIVPTIAGIMELVMRAVGCIALAAPFGFAGISVAYALAWPGSLTPLVISYVLTMRRLRRKEKILQAAAEK</sequence>
<dbReference type="InterPro" id="IPR048279">
    <property type="entry name" value="MdtK-like"/>
</dbReference>
<comment type="caution">
    <text evidence="8">The sequence shown here is derived from an EMBL/GenBank/DDBJ whole genome shotgun (WGS) entry which is preliminary data.</text>
</comment>
<comment type="subcellular location">
    <subcellularLocation>
        <location evidence="1">Cell membrane</location>
        <topology evidence="1">Multi-pass membrane protein</topology>
    </subcellularLocation>
</comment>
<dbReference type="Proteomes" id="UP000013981">
    <property type="component" value="Unassembled WGS sequence"/>
</dbReference>
<keyword evidence="9" id="KW-1185">Reference proteome</keyword>
<organism evidence="8 9">
    <name type="scientific">Butyricicoccus pullicaecorum 1.2</name>
    <dbReference type="NCBI Taxonomy" id="1203606"/>
    <lineage>
        <taxon>Bacteria</taxon>
        <taxon>Bacillati</taxon>
        <taxon>Bacillota</taxon>
        <taxon>Clostridia</taxon>
        <taxon>Eubacteriales</taxon>
        <taxon>Butyricicoccaceae</taxon>
        <taxon>Butyricicoccus</taxon>
    </lineage>
</organism>
<dbReference type="EMBL" id="AQOB01000002">
    <property type="protein sequence ID" value="EOQ40029.1"/>
    <property type="molecule type" value="Genomic_DNA"/>
</dbReference>
<gene>
    <name evidence="8" type="ORF">HMPREF1526_00727</name>
</gene>
<feature type="transmembrane region" description="Helical" evidence="7">
    <location>
        <begin position="99"/>
        <end position="118"/>
    </location>
</feature>
<accession>R8W5R2</accession>